<comment type="caution">
    <text evidence="1">The sequence shown here is derived from an EMBL/GenBank/DDBJ whole genome shotgun (WGS) entry which is preliminary data.</text>
</comment>
<gene>
    <name evidence="1" type="ORF">BDY19DRAFT_935365</name>
</gene>
<proteinExistence type="predicted"/>
<accession>A0ACB8UAZ2</accession>
<protein>
    <submittedName>
        <fullName evidence="1">Uncharacterized protein</fullName>
    </submittedName>
</protein>
<reference evidence="1" key="1">
    <citation type="journal article" date="2021" name="Environ. Microbiol.">
        <title>Gene family expansions and transcriptome signatures uncover fungal adaptations to wood decay.</title>
        <authorList>
            <person name="Hage H."/>
            <person name="Miyauchi S."/>
            <person name="Viragh M."/>
            <person name="Drula E."/>
            <person name="Min B."/>
            <person name="Chaduli D."/>
            <person name="Navarro D."/>
            <person name="Favel A."/>
            <person name="Norest M."/>
            <person name="Lesage-Meessen L."/>
            <person name="Balint B."/>
            <person name="Merenyi Z."/>
            <person name="de Eugenio L."/>
            <person name="Morin E."/>
            <person name="Martinez A.T."/>
            <person name="Baldrian P."/>
            <person name="Stursova M."/>
            <person name="Martinez M.J."/>
            <person name="Novotny C."/>
            <person name="Magnuson J.K."/>
            <person name="Spatafora J.W."/>
            <person name="Maurice S."/>
            <person name="Pangilinan J."/>
            <person name="Andreopoulos W."/>
            <person name="LaButti K."/>
            <person name="Hundley H."/>
            <person name="Na H."/>
            <person name="Kuo A."/>
            <person name="Barry K."/>
            <person name="Lipzen A."/>
            <person name="Henrissat B."/>
            <person name="Riley R."/>
            <person name="Ahrendt S."/>
            <person name="Nagy L.G."/>
            <person name="Grigoriev I.V."/>
            <person name="Martin F."/>
            <person name="Rosso M.N."/>
        </authorList>
    </citation>
    <scope>NUCLEOTIDE SEQUENCE</scope>
    <source>
        <strain evidence="1">CBS 384.51</strain>
    </source>
</reference>
<sequence>MYNGPPPGQDQLFNPNVQQAVPNNPPVWPPKQSSNESGSNPDHVHSDTPKPPGSHNCRCEVSVWSRRVRNIWKVDRPEEIANIWSFPSTDFPLPASFLAWSSTLPRTIKTSSNRKCAVIVDKPGGDNQGVPVAETNQEMNAAATQASVPPRSVTPTFGPPPGLTHPSAVSQRGNLAAATAPKTPTPATTANDQCTTDDVMTTTLTSSNGQVIAPVIQELTQEQQLSRLAHLAKFDSRRTLLERIRITVGKFGIR</sequence>
<evidence type="ECO:0000313" key="2">
    <source>
        <dbReference type="Proteomes" id="UP001055072"/>
    </source>
</evidence>
<organism evidence="1 2">
    <name type="scientific">Irpex rosettiformis</name>
    <dbReference type="NCBI Taxonomy" id="378272"/>
    <lineage>
        <taxon>Eukaryota</taxon>
        <taxon>Fungi</taxon>
        <taxon>Dikarya</taxon>
        <taxon>Basidiomycota</taxon>
        <taxon>Agaricomycotina</taxon>
        <taxon>Agaricomycetes</taxon>
        <taxon>Polyporales</taxon>
        <taxon>Irpicaceae</taxon>
        <taxon>Irpex</taxon>
    </lineage>
</organism>
<keyword evidence="2" id="KW-1185">Reference proteome</keyword>
<feature type="non-terminal residue" evidence="1">
    <location>
        <position position="254"/>
    </location>
</feature>
<dbReference type="Proteomes" id="UP001055072">
    <property type="component" value="Unassembled WGS sequence"/>
</dbReference>
<evidence type="ECO:0000313" key="1">
    <source>
        <dbReference type="EMBL" id="KAI0091364.1"/>
    </source>
</evidence>
<feature type="non-terminal residue" evidence="1">
    <location>
        <position position="1"/>
    </location>
</feature>
<name>A0ACB8UAZ2_9APHY</name>
<dbReference type="EMBL" id="MU274906">
    <property type="protein sequence ID" value="KAI0091364.1"/>
    <property type="molecule type" value="Genomic_DNA"/>
</dbReference>